<dbReference type="KEGG" id="ace:Acel_0038"/>
<reference evidence="1 2" key="1">
    <citation type="journal article" date="2009" name="Genome Res.">
        <title>Complete genome of the cellulolytic thermophile Acidothermus cellulolyticus 11B provides insights into its ecophysiological and evolutionary adaptations.</title>
        <authorList>
            <person name="Barabote R.D."/>
            <person name="Xie G."/>
            <person name="Leu D.H."/>
            <person name="Normand P."/>
            <person name="Necsulea A."/>
            <person name="Daubin V."/>
            <person name="Medigue C."/>
            <person name="Adney W.S."/>
            <person name="Xu X.C."/>
            <person name="Lapidus A."/>
            <person name="Parales R.E."/>
            <person name="Detter C."/>
            <person name="Pujic P."/>
            <person name="Bruce D."/>
            <person name="Lavire C."/>
            <person name="Challacombe J.F."/>
            <person name="Brettin T.S."/>
            <person name="Berry A.M."/>
        </authorList>
    </citation>
    <scope>NUCLEOTIDE SEQUENCE [LARGE SCALE GENOMIC DNA]</scope>
    <source>
        <strain evidence="2">ATCC 43068 / DSM 8971 / 11B</strain>
    </source>
</reference>
<dbReference type="AlphaFoldDB" id="A0LQV4"/>
<dbReference type="InParanoid" id="A0LQV4"/>
<evidence type="ECO:0000313" key="1">
    <source>
        <dbReference type="EMBL" id="ABK51814.1"/>
    </source>
</evidence>
<protein>
    <submittedName>
        <fullName evidence="1">Uncharacterized protein</fullName>
    </submittedName>
</protein>
<proteinExistence type="predicted"/>
<evidence type="ECO:0000313" key="2">
    <source>
        <dbReference type="Proteomes" id="UP000008221"/>
    </source>
</evidence>
<name>A0LQV4_ACIC1</name>
<gene>
    <name evidence="1" type="ordered locus">Acel_0038</name>
</gene>
<dbReference type="Proteomes" id="UP000008221">
    <property type="component" value="Chromosome"/>
</dbReference>
<keyword evidence="2" id="KW-1185">Reference proteome</keyword>
<dbReference type="EMBL" id="CP000481">
    <property type="protein sequence ID" value="ABK51814.1"/>
    <property type="molecule type" value="Genomic_DNA"/>
</dbReference>
<organism evidence="1 2">
    <name type="scientific">Acidothermus cellulolyticus (strain ATCC 43068 / DSM 8971 / 11B)</name>
    <dbReference type="NCBI Taxonomy" id="351607"/>
    <lineage>
        <taxon>Bacteria</taxon>
        <taxon>Bacillati</taxon>
        <taxon>Actinomycetota</taxon>
        <taxon>Actinomycetes</taxon>
        <taxon>Acidothermales</taxon>
        <taxon>Acidothermaceae</taxon>
        <taxon>Acidothermus</taxon>
    </lineage>
</organism>
<dbReference type="HOGENOM" id="CLU_893185_0_0_11"/>
<accession>A0LQV4</accession>
<sequence length="311" mass="34768">METPKSLSIAVRRLARTQAKFDTRCRTGRPAICYINIMAGREMDALEIEAARVVNSFYMGRIIQRDGMKASDGSHDYDIELPDGRIIALEVTSAADPERMALLSELSKTPSIPSSLEHDWLVSVWDVRNEPHVNIKRLVKKTEPRLSTLVRHGVTEIDKVSLDRKRHVPRDVCYELASLGVARARTLTLANPGEVREIFFSYAGGVTSHQGILNQLIEQTTKANAAKLAVANAAERHLFVWVTALGRPDVELAMFSNWLPVNSPAIAPGIDVVWAATLETPGFCQQRIRRLWRVRREGPWESLPLPFGIAD</sequence>